<name>A0AA36HR15_9DINO</name>
<feature type="region of interest" description="Disordered" evidence="1">
    <location>
        <begin position="221"/>
        <end position="243"/>
    </location>
</feature>
<feature type="region of interest" description="Disordered" evidence="1">
    <location>
        <begin position="101"/>
        <end position="197"/>
    </location>
</feature>
<evidence type="ECO:0000313" key="2">
    <source>
        <dbReference type="EMBL" id="CAJ1373446.1"/>
    </source>
</evidence>
<keyword evidence="3" id="KW-1185">Reference proteome</keyword>
<dbReference type="AlphaFoldDB" id="A0AA36HR15"/>
<dbReference type="EMBL" id="CAUJNA010000195">
    <property type="protein sequence ID" value="CAJ1373446.1"/>
    <property type="molecule type" value="Genomic_DNA"/>
</dbReference>
<reference evidence="2" key="1">
    <citation type="submission" date="2023-08" db="EMBL/GenBank/DDBJ databases">
        <authorList>
            <person name="Chen Y."/>
            <person name="Shah S."/>
            <person name="Dougan E. K."/>
            <person name="Thang M."/>
            <person name="Chan C."/>
        </authorList>
    </citation>
    <scope>NUCLEOTIDE SEQUENCE</scope>
</reference>
<feature type="compositionally biased region" description="Basic and acidic residues" evidence="1">
    <location>
        <begin position="135"/>
        <end position="151"/>
    </location>
</feature>
<feature type="compositionally biased region" description="Low complexity" evidence="1">
    <location>
        <begin position="161"/>
        <end position="182"/>
    </location>
</feature>
<protein>
    <submittedName>
        <fullName evidence="2">Uncharacterized protein</fullName>
    </submittedName>
</protein>
<feature type="region of interest" description="Disordered" evidence="1">
    <location>
        <begin position="278"/>
        <end position="361"/>
    </location>
</feature>
<dbReference type="Proteomes" id="UP001178507">
    <property type="component" value="Unassembled WGS sequence"/>
</dbReference>
<comment type="caution">
    <text evidence="2">The sequence shown here is derived from an EMBL/GenBank/DDBJ whole genome shotgun (WGS) entry which is preliminary data.</text>
</comment>
<organism evidence="2 3">
    <name type="scientific">Effrenium voratum</name>
    <dbReference type="NCBI Taxonomy" id="2562239"/>
    <lineage>
        <taxon>Eukaryota</taxon>
        <taxon>Sar</taxon>
        <taxon>Alveolata</taxon>
        <taxon>Dinophyceae</taxon>
        <taxon>Suessiales</taxon>
        <taxon>Symbiodiniaceae</taxon>
        <taxon>Effrenium</taxon>
    </lineage>
</organism>
<accession>A0AA36HR15</accession>
<proteinExistence type="predicted"/>
<evidence type="ECO:0000256" key="1">
    <source>
        <dbReference type="SAM" id="MobiDB-lite"/>
    </source>
</evidence>
<gene>
    <name evidence="2" type="ORF">EVOR1521_LOCUS3258</name>
</gene>
<evidence type="ECO:0000313" key="3">
    <source>
        <dbReference type="Proteomes" id="UP001178507"/>
    </source>
</evidence>
<feature type="compositionally biased region" description="Polar residues" evidence="1">
    <location>
        <begin position="227"/>
        <end position="242"/>
    </location>
</feature>
<feature type="compositionally biased region" description="Polar residues" evidence="1">
    <location>
        <begin position="281"/>
        <end position="293"/>
    </location>
</feature>
<sequence length="361" mass="39834">MAWTTPGIWSPGVGMAPAPYLEAPPAQGELTQLLTEVARQREEAAQLRLRVMQSPSKHREQLGEDLRAQTLNWQPPVHKVKEVNHTVEEVRSRIASLRDTLEQAQPEHVCHWPSAPPEEKPRKTRKASPRTKAPTRSEKREKMEPVTERLTRANVSRRSRPNSPNTSTSLRSVSPSSNPSAPRLCTSVPEHRLKPPEPQFLFSLPLRVYEGPKKLVDLTFKGKESRSGSPPTSPTATQSESARSFMWTQDPPARAYQVHERAPVQGPGAKLMELRPMSSGVPASTQGLSTPASPRSVAGMPAPNFTWNAPMVAQMPRSMSPQPASNGYGRSISPPPAVQYRSISPPPVPQVRYMSPPLVGR</sequence>